<evidence type="ECO:0000313" key="2">
    <source>
        <dbReference type="Proteomes" id="UP000503278"/>
    </source>
</evidence>
<gene>
    <name evidence="1" type="ORF">HH214_10505</name>
</gene>
<protein>
    <submittedName>
        <fullName evidence="1">Uncharacterized protein</fullName>
    </submittedName>
</protein>
<evidence type="ECO:0000313" key="1">
    <source>
        <dbReference type="EMBL" id="QJD96264.1"/>
    </source>
</evidence>
<dbReference type="AlphaFoldDB" id="A0A7L5E3M1"/>
<accession>A0A7L5E3M1</accession>
<name>A0A7L5E3M1_9SPHI</name>
<dbReference type="Proteomes" id="UP000503278">
    <property type="component" value="Chromosome"/>
</dbReference>
<dbReference type="RefSeq" id="WP_169607477.1">
    <property type="nucleotide sequence ID" value="NZ_CP051682.1"/>
</dbReference>
<sequence length="56" mass="5912">MAIFTDPFSASFICTSPDSICLNAFPLSDVKFSVRSPLAAIEPPMVTGSVTAEICD</sequence>
<dbReference type="EMBL" id="CP051682">
    <property type="protein sequence ID" value="QJD96264.1"/>
    <property type="molecule type" value="Genomic_DNA"/>
</dbReference>
<proteinExistence type="predicted"/>
<organism evidence="1 2">
    <name type="scientific">Mucilaginibacter robiniae</name>
    <dbReference type="NCBI Taxonomy" id="2728022"/>
    <lineage>
        <taxon>Bacteria</taxon>
        <taxon>Pseudomonadati</taxon>
        <taxon>Bacteroidota</taxon>
        <taxon>Sphingobacteriia</taxon>
        <taxon>Sphingobacteriales</taxon>
        <taxon>Sphingobacteriaceae</taxon>
        <taxon>Mucilaginibacter</taxon>
    </lineage>
</organism>
<keyword evidence="2" id="KW-1185">Reference proteome</keyword>
<dbReference type="KEGG" id="mrob:HH214_10505"/>
<reference evidence="1 2" key="1">
    <citation type="submission" date="2020-04" db="EMBL/GenBank/DDBJ databases">
        <title>Genome sequencing of novel species.</title>
        <authorList>
            <person name="Heo J."/>
            <person name="Kim S.-J."/>
            <person name="Kim J.-S."/>
            <person name="Hong S.-B."/>
            <person name="Kwon S.-W."/>
        </authorList>
    </citation>
    <scope>NUCLEOTIDE SEQUENCE [LARGE SCALE GENOMIC DNA]</scope>
    <source>
        <strain evidence="1 2">F39-2</strain>
    </source>
</reference>